<evidence type="ECO:0000313" key="5">
    <source>
        <dbReference type="Proteomes" id="UP000273675"/>
    </source>
</evidence>
<dbReference type="InterPro" id="IPR011006">
    <property type="entry name" value="CheY-like_superfamily"/>
</dbReference>
<dbReference type="AlphaFoldDB" id="A0A495D1H9"/>
<dbReference type="GO" id="GO:0000156">
    <property type="term" value="F:phosphorelay response regulator activity"/>
    <property type="evidence" value="ECO:0007669"/>
    <property type="project" value="InterPro"/>
</dbReference>
<dbReference type="Pfam" id="PF04397">
    <property type="entry name" value="LytTR"/>
    <property type="match status" value="1"/>
</dbReference>
<evidence type="ECO:0000259" key="2">
    <source>
        <dbReference type="PROSITE" id="PS50110"/>
    </source>
</evidence>
<accession>A0A495D1H9</accession>
<dbReference type="RefSeq" id="WP_121212346.1">
    <property type="nucleotide sequence ID" value="NZ_RBIM01000007.1"/>
</dbReference>
<name>A0A495D1H9_9PROT</name>
<evidence type="ECO:0000259" key="3">
    <source>
        <dbReference type="PROSITE" id="PS50930"/>
    </source>
</evidence>
<gene>
    <name evidence="4" type="ORF">C7435_3081</name>
</gene>
<dbReference type="Gene3D" id="3.40.50.2300">
    <property type="match status" value="1"/>
</dbReference>
<dbReference type="GO" id="GO:0003677">
    <property type="term" value="F:DNA binding"/>
    <property type="evidence" value="ECO:0007669"/>
    <property type="project" value="InterPro"/>
</dbReference>
<feature type="domain" description="HTH LytTR-type" evidence="3">
    <location>
        <begin position="153"/>
        <end position="257"/>
    </location>
</feature>
<feature type="modified residue" description="4-aspartylphosphate" evidence="1">
    <location>
        <position position="53"/>
    </location>
</feature>
<dbReference type="Pfam" id="PF00072">
    <property type="entry name" value="Response_reg"/>
    <property type="match status" value="1"/>
</dbReference>
<dbReference type="PROSITE" id="PS50930">
    <property type="entry name" value="HTH_LYTTR"/>
    <property type="match status" value="1"/>
</dbReference>
<dbReference type="Gene3D" id="2.40.50.1020">
    <property type="entry name" value="LytTr DNA-binding domain"/>
    <property type="match status" value="1"/>
</dbReference>
<dbReference type="PROSITE" id="PS50110">
    <property type="entry name" value="RESPONSE_REGULATORY"/>
    <property type="match status" value="1"/>
</dbReference>
<keyword evidence="1" id="KW-0597">Phosphoprotein</keyword>
<organism evidence="4 5">
    <name type="scientific">Maricaulis maris</name>
    <dbReference type="NCBI Taxonomy" id="74318"/>
    <lineage>
        <taxon>Bacteria</taxon>
        <taxon>Pseudomonadati</taxon>
        <taxon>Pseudomonadota</taxon>
        <taxon>Alphaproteobacteria</taxon>
        <taxon>Maricaulales</taxon>
        <taxon>Maricaulaceae</taxon>
        <taxon>Maricaulis</taxon>
    </lineage>
</organism>
<reference evidence="4 5" key="1">
    <citation type="submission" date="2018-10" db="EMBL/GenBank/DDBJ databases">
        <title>Genomic Encyclopedia of Type Strains, Phase IV (KMG-IV): sequencing the most valuable type-strain genomes for metagenomic binning, comparative biology and taxonomic classification.</title>
        <authorList>
            <person name="Goeker M."/>
        </authorList>
    </citation>
    <scope>NUCLEOTIDE SEQUENCE [LARGE SCALE GENOMIC DNA]</scope>
    <source>
        <strain evidence="4 5">DSM 4734</strain>
    </source>
</reference>
<dbReference type="OrthoDB" id="3679796at2"/>
<evidence type="ECO:0000313" key="4">
    <source>
        <dbReference type="EMBL" id="RKQ95382.1"/>
    </source>
</evidence>
<evidence type="ECO:0000256" key="1">
    <source>
        <dbReference type="PROSITE-ProRule" id="PRU00169"/>
    </source>
</evidence>
<protein>
    <submittedName>
        <fullName evidence="4">LytTR family two component transcriptional regulator</fullName>
    </submittedName>
</protein>
<dbReference type="PANTHER" id="PTHR37299:SF1">
    <property type="entry name" value="STAGE 0 SPORULATION PROTEIN A HOMOLOG"/>
    <property type="match status" value="1"/>
</dbReference>
<dbReference type="EMBL" id="RBIM01000007">
    <property type="protein sequence ID" value="RKQ95382.1"/>
    <property type="molecule type" value="Genomic_DNA"/>
</dbReference>
<dbReference type="PANTHER" id="PTHR37299">
    <property type="entry name" value="TRANSCRIPTIONAL REGULATOR-RELATED"/>
    <property type="match status" value="1"/>
</dbReference>
<proteinExistence type="predicted"/>
<feature type="domain" description="Response regulatory" evidence="2">
    <location>
        <begin position="2"/>
        <end position="115"/>
    </location>
</feature>
<comment type="caution">
    <text evidence="4">The sequence shown here is derived from an EMBL/GenBank/DDBJ whole genome shotgun (WGS) entry which is preliminary data.</text>
</comment>
<dbReference type="Proteomes" id="UP000273675">
    <property type="component" value="Unassembled WGS sequence"/>
</dbReference>
<dbReference type="InterPro" id="IPR046947">
    <property type="entry name" value="LytR-like"/>
</dbReference>
<dbReference type="InterPro" id="IPR001789">
    <property type="entry name" value="Sig_transdc_resp-reg_receiver"/>
</dbReference>
<dbReference type="SMART" id="SM00850">
    <property type="entry name" value="LytTR"/>
    <property type="match status" value="1"/>
</dbReference>
<dbReference type="InterPro" id="IPR007492">
    <property type="entry name" value="LytTR_DNA-bd_dom"/>
</dbReference>
<sequence>MRCVVLESRPLARAHLVQAVQRHTAIRVAVATASVEALPPVCGSRDADVLFLDADHPRLDAALAALRDLGSRAPVVVMMSDYPDRAIDAFDRGASDFLLRPIETGRLAVTIDRLRQLVQDRQAQVRAELLEEALCDLRQKSGAGDPAGCGRDFWISGHGARVRISQSEIVWLEAARGYVYFHLRTRKLLERTTMKELEARLDPTRFLRLHRSAIVNVDEISAALRDRHGLYAVQLTNGTQVRVGRKYRDGLADLMQRTQVRPREEHQAA</sequence>
<dbReference type="SUPFAM" id="SSF52172">
    <property type="entry name" value="CheY-like"/>
    <property type="match status" value="1"/>
</dbReference>